<dbReference type="Proteomes" id="UP001060336">
    <property type="component" value="Chromosome"/>
</dbReference>
<keyword evidence="2" id="KW-0282">Flagellum</keyword>
<dbReference type="GO" id="GO:0044781">
    <property type="term" value="P:bacterial-type flagellum organization"/>
    <property type="evidence" value="ECO:0007669"/>
    <property type="project" value="InterPro"/>
</dbReference>
<dbReference type="Pfam" id="PF10768">
    <property type="entry name" value="FliX"/>
    <property type="match status" value="1"/>
</dbReference>
<protein>
    <submittedName>
        <fullName evidence="2">Flagellar assembly protein FliX</fullName>
    </submittedName>
</protein>
<sequence length="140" mass="15174">MKVDPSRRVSTPATRKTSKSGSTSGTQFSGLLEETQESKSAQAARSAMPVDGLLAVQEADPDGRGGNREGQQRGEDLLARLERIRDGLLLGAIPESELRSLAQTIGQTRERGFTDPRLGQILDEIELRARVELAKLGTFL</sequence>
<evidence type="ECO:0000313" key="3">
    <source>
        <dbReference type="Proteomes" id="UP001060336"/>
    </source>
</evidence>
<evidence type="ECO:0000313" key="2">
    <source>
        <dbReference type="EMBL" id="UUX50490.1"/>
    </source>
</evidence>
<accession>A0A9J7AUI8</accession>
<keyword evidence="2" id="KW-0969">Cilium</keyword>
<gene>
    <name evidence="2" type="ORF">NUH88_02095</name>
</gene>
<dbReference type="EMBL" id="CP102480">
    <property type="protein sequence ID" value="UUX50490.1"/>
    <property type="molecule type" value="Genomic_DNA"/>
</dbReference>
<keyword evidence="2" id="KW-0966">Cell projection</keyword>
<dbReference type="InterPro" id="IPR019704">
    <property type="entry name" value="Flagellar_assmbl_FliX_class2"/>
</dbReference>
<dbReference type="AlphaFoldDB" id="A0A9J7AUI8"/>
<evidence type="ECO:0000256" key="1">
    <source>
        <dbReference type="SAM" id="MobiDB-lite"/>
    </source>
</evidence>
<organism evidence="2 3">
    <name type="scientific">Nisaea acidiphila</name>
    <dbReference type="NCBI Taxonomy" id="1862145"/>
    <lineage>
        <taxon>Bacteria</taxon>
        <taxon>Pseudomonadati</taxon>
        <taxon>Pseudomonadota</taxon>
        <taxon>Alphaproteobacteria</taxon>
        <taxon>Rhodospirillales</taxon>
        <taxon>Thalassobaculaceae</taxon>
        <taxon>Nisaea</taxon>
    </lineage>
</organism>
<dbReference type="RefSeq" id="WP_257769664.1">
    <property type="nucleotide sequence ID" value="NZ_CP102480.1"/>
</dbReference>
<reference evidence="2" key="1">
    <citation type="submission" date="2022-08" db="EMBL/GenBank/DDBJ databases">
        <title>Nisaea acidiphila sp. nov., isolated from a marine algal debris and emended description of the genus Nisaea Urios et al. 2008.</title>
        <authorList>
            <person name="Kwon K."/>
        </authorList>
    </citation>
    <scope>NUCLEOTIDE SEQUENCE</scope>
    <source>
        <strain evidence="2">MEBiC11861</strain>
    </source>
</reference>
<feature type="compositionally biased region" description="Basic and acidic residues" evidence="1">
    <location>
        <begin position="61"/>
        <end position="74"/>
    </location>
</feature>
<feature type="region of interest" description="Disordered" evidence="1">
    <location>
        <begin position="1"/>
        <end position="74"/>
    </location>
</feature>
<name>A0A9J7AUI8_9PROT</name>
<keyword evidence="3" id="KW-1185">Reference proteome</keyword>
<dbReference type="KEGG" id="naci:NUH88_02095"/>
<proteinExistence type="predicted"/>